<dbReference type="RefSeq" id="WP_062441496.1">
    <property type="nucleotide sequence ID" value="NZ_BMCJ01000002.1"/>
</dbReference>
<comment type="caution">
    <text evidence="1">The sequence shown here is derived from an EMBL/GenBank/DDBJ whole genome shotgun (WGS) entry which is preliminary data.</text>
</comment>
<dbReference type="EMBL" id="BMCJ01000002">
    <property type="protein sequence ID" value="GGC83208.1"/>
    <property type="molecule type" value="Genomic_DNA"/>
</dbReference>
<gene>
    <name evidence="1" type="ORF">GCM10007216_12260</name>
</gene>
<name>A0ABQ1NQW6_9BACI</name>
<organism evidence="1 2">
    <name type="scientific">Thalassobacillus devorans</name>
    <dbReference type="NCBI Taxonomy" id="279813"/>
    <lineage>
        <taxon>Bacteria</taxon>
        <taxon>Bacillati</taxon>
        <taxon>Bacillota</taxon>
        <taxon>Bacilli</taxon>
        <taxon>Bacillales</taxon>
        <taxon>Bacillaceae</taxon>
        <taxon>Thalassobacillus</taxon>
    </lineage>
</organism>
<reference evidence="2" key="1">
    <citation type="journal article" date="2019" name="Int. J. Syst. Evol. Microbiol.">
        <title>The Global Catalogue of Microorganisms (GCM) 10K type strain sequencing project: providing services to taxonomists for standard genome sequencing and annotation.</title>
        <authorList>
            <consortium name="The Broad Institute Genomics Platform"/>
            <consortium name="The Broad Institute Genome Sequencing Center for Infectious Disease"/>
            <person name="Wu L."/>
            <person name="Ma J."/>
        </authorList>
    </citation>
    <scope>NUCLEOTIDE SEQUENCE [LARGE SCALE GENOMIC DNA]</scope>
    <source>
        <strain evidence="2">CCM 7282</strain>
    </source>
</reference>
<accession>A0ABQ1NQW6</accession>
<sequence>MNKLRGMLALVSFMVVLASIGTLLLLMVKMPEEADNEGQNNLPNEEVRQIIQWDEPITEKPFRSLHYEDKALGEEITKETIKDNFEPKFEELEKQVSLQVDQLIQDAVTDYQEQIQSGKEGSLIQLYQKYTKAAQELEDKTDEAFLQIYNEYQDELKANGFNSSEADGMKVQYEETKETIRSNLLREVASRN</sequence>
<dbReference type="Proteomes" id="UP000619534">
    <property type="component" value="Unassembled WGS sequence"/>
</dbReference>
<keyword evidence="2" id="KW-1185">Reference proteome</keyword>
<evidence type="ECO:0000313" key="1">
    <source>
        <dbReference type="EMBL" id="GGC83208.1"/>
    </source>
</evidence>
<protein>
    <submittedName>
        <fullName evidence="1">Uncharacterized protein</fullName>
    </submittedName>
</protein>
<evidence type="ECO:0000313" key="2">
    <source>
        <dbReference type="Proteomes" id="UP000619534"/>
    </source>
</evidence>
<proteinExistence type="predicted"/>